<dbReference type="Proteomes" id="UP000234748">
    <property type="component" value="Unassembled WGS sequence"/>
</dbReference>
<evidence type="ECO:0000259" key="1">
    <source>
        <dbReference type="Pfam" id="PF00561"/>
    </source>
</evidence>
<evidence type="ECO:0000313" key="3">
    <source>
        <dbReference type="Proteomes" id="UP000234748"/>
    </source>
</evidence>
<dbReference type="AlphaFoldDB" id="A0A2N5M1W4"/>
<proteinExistence type="predicted"/>
<dbReference type="Pfam" id="PF00561">
    <property type="entry name" value="Abhydrolase_1"/>
    <property type="match status" value="1"/>
</dbReference>
<accession>A0A2N5M1W4</accession>
<dbReference type="RefSeq" id="WP_101645039.1">
    <property type="nucleotide sequence ID" value="NZ_PGUY01000062.1"/>
</dbReference>
<dbReference type="InterPro" id="IPR050266">
    <property type="entry name" value="AB_hydrolase_sf"/>
</dbReference>
<comment type="caution">
    <text evidence="2">The sequence shown here is derived from an EMBL/GenBank/DDBJ whole genome shotgun (WGS) entry which is preliminary data.</text>
</comment>
<gene>
    <name evidence="2" type="ORF">CUU66_19355</name>
</gene>
<dbReference type="InterPro" id="IPR000639">
    <property type="entry name" value="Epox_hydrolase-like"/>
</dbReference>
<keyword evidence="2" id="KW-0378">Hydrolase</keyword>
<dbReference type="EMBL" id="PGUY01000062">
    <property type="protein sequence ID" value="PLT28374.1"/>
    <property type="molecule type" value="Genomic_DNA"/>
</dbReference>
<organism evidence="2 3">
    <name type="scientific">Peribacillus deserti</name>
    <dbReference type="NCBI Taxonomy" id="673318"/>
    <lineage>
        <taxon>Bacteria</taxon>
        <taxon>Bacillati</taxon>
        <taxon>Bacillota</taxon>
        <taxon>Bacilli</taxon>
        <taxon>Bacillales</taxon>
        <taxon>Bacillaceae</taxon>
        <taxon>Peribacillus</taxon>
    </lineage>
</organism>
<dbReference type="PANTHER" id="PTHR43798">
    <property type="entry name" value="MONOACYLGLYCEROL LIPASE"/>
    <property type="match status" value="1"/>
</dbReference>
<dbReference type="PRINTS" id="PR00412">
    <property type="entry name" value="EPOXHYDRLASE"/>
</dbReference>
<dbReference type="GO" id="GO:0016787">
    <property type="term" value="F:hydrolase activity"/>
    <property type="evidence" value="ECO:0007669"/>
    <property type="project" value="UniProtKB-KW"/>
</dbReference>
<keyword evidence="3" id="KW-1185">Reference proteome</keyword>
<feature type="domain" description="AB hydrolase-1" evidence="1">
    <location>
        <begin position="22"/>
        <end position="246"/>
    </location>
</feature>
<name>A0A2N5M1W4_9BACI</name>
<sequence>MSETQPIRKSGLSYIKEGKGDVLIFLHGFCGSAHYWDELIPLLSDDFTVICVNLRGHGGNQAEDTAFEITDMARDLYHFISENSLDQVYMFGHSLSGYISLAFAELFPSKLKGFGLIHSTAYPDTDEAKEARIENINLIDERGLEAFVDRLIPNLFSKDSLAQLKDKVSKVKEIGYATDVNGAKGALMAMRNRPDRNYVLRETSRPVLLVAGEKDKVAPPEKVFSVEDSHIKTELLPKAGHMGMLETPEELARIIKNWIKLTELKK</sequence>
<protein>
    <submittedName>
        <fullName evidence="2">Alpha/beta hydrolase</fullName>
    </submittedName>
</protein>
<reference evidence="2 3" key="1">
    <citation type="submission" date="2017-11" db="EMBL/GenBank/DDBJ databases">
        <title>Comparitive Functional Genomics of Dry Heat Resistant strains isolated from the Viking Spacecraft.</title>
        <authorList>
            <person name="Seuylemezian A."/>
            <person name="Cooper K."/>
            <person name="Vaishampayan P."/>
        </authorList>
    </citation>
    <scope>NUCLEOTIDE SEQUENCE [LARGE SCALE GENOMIC DNA]</scope>
    <source>
        <strain evidence="2 3">V1-29</strain>
    </source>
</reference>
<dbReference type="PRINTS" id="PR00111">
    <property type="entry name" value="ABHYDROLASE"/>
</dbReference>
<dbReference type="OrthoDB" id="252464at2"/>
<dbReference type="SUPFAM" id="SSF53474">
    <property type="entry name" value="alpha/beta-Hydrolases"/>
    <property type="match status" value="1"/>
</dbReference>
<dbReference type="Gene3D" id="3.40.50.1820">
    <property type="entry name" value="alpha/beta hydrolase"/>
    <property type="match status" value="1"/>
</dbReference>
<evidence type="ECO:0000313" key="2">
    <source>
        <dbReference type="EMBL" id="PLT28374.1"/>
    </source>
</evidence>
<dbReference type="InterPro" id="IPR000073">
    <property type="entry name" value="AB_hydrolase_1"/>
</dbReference>
<dbReference type="InterPro" id="IPR029058">
    <property type="entry name" value="AB_hydrolase_fold"/>
</dbReference>